<comment type="caution">
    <text evidence="1">The sequence shown here is derived from an EMBL/GenBank/DDBJ whole genome shotgun (WGS) entry which is preliminary data.</text>
</comment>
<protein>
    <submittedName>
        <fullName evidence="1">Uncharacterized protein</fullName>
    </submittedName>
</protein>
<dbReference type="AlphaFoldDB" id="A0A6V7X272"/>
<organism evidence="1 2">
    <name type="scientific">Meloidogyne enterolobii</name>
    <name type="common">Root-knot nematode worm</name>
    <name type="synonym">Meloidogyne mayaguensis</name>
    <dbReference type="NCBI Taxonomy" id="390850"/>
    <lineage>
        <taxon>Eukaryota</taxon>
        <taxon>Metazoa</taxon>
        <taxon>Ecdysozoa</taxon>
        <taxon>Nematoda</taxon>
        <taxon>Chromadorea</taxon>
        <taxon>Rhabditida</taxon>
        <taxon>Tylenchina</taxon>
        <taxon>Tylenchomorpha</taxon>
        <taxon>Tylenchoidea</taxon>
        <taxon>Meloidogynidae</taxon>
        <taxon>Meloidogyninae</taxon>
        <taxon>Meloidogyne</taxon>
    </lineage>
</organism>
<sequence length="86" mass="9640">MSGTKWGVTYFVWDELGCDIMSGTNWGVTLCRDELGSDSLGQTWIWWDKGGSYKIDADSRVPCWARGSLEYRVGAEGPLESVEEKL</sequence>
<evidence type="ECO:0000313" key="2">
    <source>
        <dbReference type="Proteomes" id="UP000580250"/>
    </source>
</evidence>
<name>A0A6V7X272_MELEN</name>
<accession>A0A6V7X272</accession>
<dbReference type="Proteomes" id="UP000580250">
    <property type="component" value="Unassembled WGS sequence"/>
</dbReference>
<dbReference type="EMBL" id="CAJEWN010001027">
    <property type="protein sequence ID" value="CAD2193416.1"/>
    <property type="molecule type" value="Genomic_DNA"/>
</dbReference>
<proteinExistence type="predicted"/>
<gene>
    <name evidence="1" type="ORF">MENT_LOCUS46363</name>
</gene>
<evidence type="ECO:0000313" key="1">
    <source>
        <dbReference type="EMBL" id="CAD2193416.1"/>
    </source>
</evidence>
<reference evidence="1 2" key="1">
    <citation type="submission" date="2020-08" db="EMBL/GenBank/DDBJ databases">
        <authorList>
            <person name="Koutsovoulos G."/>
            <person name="Danchin GJ E."/>
        </authorList>
    </citation>
    <scope>NUCLEOTIDE SEQUENCE [LARGE SCALE GENOMIC DNA]</scope>
</reference>